<evidence type="ECO:0000259" key="3">
    <source>
        <dbReference type="PROSITE" id="PS50234"/>
    </source>
</evidence>
<reference evidence="5" key="1">
    <citation type="submission" date="2025-08" db="UniProtKB">
        <authorList>
            <consortium name="RefSeq"/>
        </authorList>
    </citation>
    <scope>IDENTIFICATION</scope>
</reference>
<dbReference type="Proteomes" id="UP000189705">
    <property type="component" value="Unplaced"/>
</dbReference>
<dbReference type="Pfam" id="PF15057">
    <property type="entry name" value="DUF4537"/>
    <property type="match status" value="1"/>
</dbReference>
<evidence type="ECO:0000313" key="4">
    <source>
        <dbReference type="Proteomes" id="UP000189705"/>
    </source>
</evidence>
<dbReference type="Pfam" id="PF13768">
    <property type="entry name" value="VWA_3"/>
    <property type="match status" value="2"/>
</dbReference>
<keyword evidence="4" id="KW-1185">Reference proteome</keyword>
<keyword evidence="1" id="KW-0175">Coiled coil</keyword>
<dbReference type="KEGG" id="asn:102378222"/>
<dbReference type="PANTHER" id="PTHR46785:SF1">
    <property type="entry name" value="VON WILLEBRAND FACTOR A DOMAIN-CONTAINING PROTEIN 3B"/>
    <property type="match status" value="1"/>
</dbReference>
<dbReference type="CDD" id="cd00198">
    <property type="entry name" value="vWFA"/>
    <property type="match status" value="1"/>
</dbReference>
<feature type="compositionally biased region" description="Basic and acidic residues" evidence="2">
    <location>
        <begin position="1222"/>
        <end position="1250"/>
    </location>
</feature>
<dbReference type="InterPro" id="IPR036465">
    <property type="entry name" value="vWFA_dom_sf"/>
</dbReference>
<dbReference type="RefSeq" id="XP_025063046.1">
    <property type="nucleotide sequence ID" value="XM_025207261.1"/>
</dbReference>
<feature type="region of interest" description="Disordered" evidence="2">
    <location>
        <begin position="1215"/>
        <end position="1274"/>
    </location>
</feature>
<organism evidence="4 5">
    <name type="scientific">Alligator sinensis</name>
    <name type="common">Chinese alligator</name>
    <dbReference type="NCBI Taxonomy" id="38654"/>
    <lineage>
        <taxon>Eukaryota</taxon>
        <taxon>Metazoa</taxon>
        <taxon>Chordata</taxon>
        <taxon>Craniata</taxon>
        <taxon>Vertebrata</taxon>
        <taxon>Euteleostomi</taxon>
        <taxon>Archelosauria</taxon>
        <taxon>Archosauria</taxon>
        <taxon>Crocodylia</taxon>
        <taxon>Alligatoridae</taxon>
        <taxon>Alligatorinae</taxon>
        <taxon>Alligator</taxon>
    </lineage>
</organism>
<evidence type="ECO:0000313" key="5">
    <source>
        <dbReference type="RefSeq" id="XP_025063046.1"/>
    </source>
</evidence>
<proteinExistence type="predicted"/>
<dbReference type="InParanoid" id="A0A3Q0GTC7"/>
<feature type="coiled-coil region" evidence="1">
    <location>
        <begin position="933"/>
        <end position="960"/>
    </location>
</feature>
<dbReference type="PROSITE" id="PS50234">
    <property type="entry name" value="VWFA"/>
    <property type="match status" value="1"/>
</dbReference>
<dbReference type="SUPFAM" id="SSF53300">
    <property type="entry name" value="vWA-like"/>
    <property type="match status" value="1"/>
</dbReference>
<dbReference type="Gene3D" id="3.40.50.410">
    <property type="entry name" value="von Willebrand factor, type A domain"/>
    <property type="match status" value="1"/>
</dbReference>
<sequence>MTSKPCKKLAWNYLVTSDVKHGEQEKNDSHIVAKGKSTEKDMKLKRIQWDLDVQPLISSSKWLQLYGLKRNKLSLSQILSQIGFQHREDYVSTLGKLVASRYADGLFPQYMRAQDGRVYNLTAKKELILHFVDCLTGAIELYKQRMEWLTSESRQIFGVIQEQCIIIVLDFGAMPGTEFDRCRDALSLVLLEQVTHLAKFNLIRAAQDPIKWQQKAVPVTECSVEFAVNWLWELDRTPALSHTSSTEALMEAVSDEMVEAVYYFAVGEVPEDMKHLLLQKFSDCPFPIHPVSFNAREEDTIVFLKELGRLTSGRFHAFAERTDYTDVIEPVIKSEEDGESLTSWNTRKLKGRVPLVAGVREDVFLVWKELKEARSTLRQVQSILTVSDQPISGEAFKMNLPVPEPKPEDYVNSKDWLQKYGLKAQKLTLYDALADCTFRHADGIVDIKAKPEDESLQTDAETKKKVIHAKYCDKFVHTYWKDGSMVHVYVTVEKYKQYEEKMKNALRQMEGRIKWLQRGSRGLFGNVLEDHICILIDTSQSMIDKLPLVKEKIFQLMQEQLRHKSSFNFVKFDAQAAAWQDKLAEVNEENLQDAWLWIKGLEVGSSTNTLSALQIALADRDAEAIYLLTDGRPDQPPKSILAQVHLHHKVPIHTISFNCDDTEANKFLHELSTETGGRFHYYNIYLRDPESPEPTVSEDIYLLKREIEQGKKDLEKVKAFHAECLMIDWCNGEKEPENNPHKQIFTTSSITMHIQELNASPASRPQCTLEEPTLTAHHQILNTWQTCYDSPAIRKKALYAEQTKTSLLRTRGHGIKSCKGSPDEKISPERKDFHLKNTLNPAASFKEMNTQKVTKRTSKDSLDISSSHWLKTHGLVARRLTIMDALAPTAVPHSTKYIPVLEKHVVSKVFDEVFPLAHISNGKKQITLINPQAVNLDTYKEKLEQAVKSYERRLNLITWRALSQEERDKFEQDKPVCYMEHKEALLESLENLGWPVSYEDVMLLEDEILAGLTYIQQASDLQEAAKKDIQRTSASPVNHSKKFQNLKEESIRSQTKKGKVFETLKGQKVIARSDLTGLYFPGTVMKSISSTRALVDFSYGETHIVPIKFIIIVGGAMPCPSLQVGDYVFSRTGIQMGDYYYAPAVVIATPNRVQADDKLYTVLMYNNRKEHCIRSGLVKVSQAKYASSCRYIKMAQVVDYMIPNKQIVKPIDQLSLEEEEEEKKRSGREDGGKKKKKGTTESRRNPREEMSDSEELLFIPRRREVKGKGRNSLPHDKVGIEESACFFLSTQGSSASGTLLSPSTSAHSSSKDLCCSHTVTVDPKSASEPVDDNISLISTAERLEELAGQFQQHYIDQRKHHQVCLTEETVRNGTGYG</sequence>
<dbReference type="InterPro" id="IPR002035">
    <property type="entry name" value="VWF_A"/>
</dbReference>
<name>A0A3Q0GTC7_ALLSI</name>
<feature type="domain" description="VWFA" evidence="3">
    <location>
        <begin position="531"/>
        <end position="707"/>
    </location>
</feature>
<evidence type="ECO:0000256" key="2">
    <source>
        <dbReference type="SAM" id="MobiDB-lite"/>
    </source>
</evidence>
<accession>A0A3Q0GTC7</accession>
<gene>
    <name evidence="5" type="primary">VWA3B</name>
</gene>
<dbReference type="PANTHER" id="PTHR46785">
    <property type="entry name" value="VON WILLEBRAND FACTOR A DOMAIN-CONTAINING PROTEIN 3B"/>
    <property type="match status" value="1"/>
</dbReference>
<dbReference type="CTD" id="200403"/>
<dbReference type="InterPro" id="IPR032770">
    <property type="entry name" value="DUF4537"/>
</dbReference>
<dbReference type="GeneID" id="102378222"/>
<dbReference type="STRING" id="38654.A0A3Q0GTC7"/>
<protein>
    <submittedName>
        <fullName evidence="5">von Willebrand factor A domain-containing protein 3B isoform X1</fullName>
    </submittedName>
</protein>
<evidence type="ECO:0000256" key="1">
    <source>
        <dbReference type="SAM" id="Coils"/>
    </source>
</evidence>